<dbReference type="InterPro" id="IPR009003">
    <property type="entry name" value="Peptidase_S1_PA"/>
</dbReference>
<feature type="region of interest" description="Disordered" evidence="1">
    <location>
        <begin position="1212"/>
        <end position="1278"/>
    </location>
</feature>
<sequence>MAATGDKAADARAWGELRGFVATRRLAVTSTAGIEGLERRLAVDATRFAADFAPRFVLGMLFAMTSDRSARDAGEAFAAVAEIRGDDSDLAALADAIESTASARSSADAGSASSSVTRVLEAACGLVGAEEPAVAIAAGDVVVAVLAALADAEASAGSSATAAAAAAEPSEGLTELPRLSAAIAAVRAALARSSGSGSDGSVEAARATEVLCRLAGCHPAALFAVVRPLPGGAPAAVSAESLSGAALDADPMSGLVFMGSLSFLCGTAAGAAWLRRSGVLGRMEQLAGWPASPAVGGSTLATAPAAAALEARLSAVLPPEPAGAAPSPAEAAPAEEAGIAVTEPDAVCSEAAAQALASIFARVMRLRFHEGPAGLGAKEEAARLREFRVGSAAVVAAMAAMDGLGSPSEGQQAHSAAVAAMVMAADPELLRVVLSSRDSADGGATPMERALARARRTAIVETFSSSTDILRRSGAPATAGGTAQAAEVPVHEALWGVLGGAAAAAALLRAVKSAVWEDPSAAAPMASAFSDDAWSSMINRVSPSVCVVRMFVRHAFEGGPQAYVSEGTGFIVDSERGLILTNRHIVTIGVTSLTAQIGDEEVDVTPIYRDPVHDFGLLRFNPANLKFGVPAAIPLRPEACRVGAEIRIIGNDAGERRQVLSAAIARLDRNCPNYGRLGWNDANTFYIGAASNTSGGSSGSPVLNIRGEAVGINAGGATSAASAMYLPLWPAVRALERLRRGEYVPRGDCHTIFTHKRFHEVLRSGVPPKVVTEVKEAGMRAHVEAGGSEGDADAGATGMLEVSHVLRGGVSARGSRAYDKVGVRRGFLQPGDVVFKVNGTVVSAFWPVEQAMDAAMEALCEKEAVISAKRSRGSTGAGAAAAAGRGTDEGEDEDDEGDALQAPWTSVRLLGEAEEGEADDSGVEDGGPRKPVAADDDSFLRALNAAGETATARPTSLPAPKTAYAPATGPRPTADDPDCPAGHPAAASNGREALGKIRFTIVRAGRILDVDIPVVDAHALVPRRVLQIGGAGIAELSVIRSINNGHPQGVCVINPPGFVFADVGKDVVLRGIDGHEVTCLADAAAALAVVREDSYFSVTVSDLHSPAGARRSVVCYMTRRFHPARILSRHVADDCAAEGDSPSRWLETAMPSLQLAIAGADGEAEVPVSAADDDVASLPGTGPVLPAAARALVMEAVTDALGDYDLSPEALGGGGLADGVPDDGSEGGDVDDGGEATGSSPGDEGDGGSLDGEDGVPASGDADEEEDEEDEEEGEDIDFEFDPGALLATAATKGGPAARAELEGALRKALDQAGVQSQDDGEDGIGAMVDAIMAQAQAAMAGASKARGRPAQRATAEDSKAMAEAIREQRLASLEKAPKPVQDAAMALVGIECRLPLQIDGVETGGLEAMMGMGSAAAGNVSHGRGVVVDSDLGIVLVDRAIVPVFMAIVHVVMGVARVPARVLFVSPSSTFALIQADLSGRSESGGLRLADAIKAVHFGSDDVGLRDMTLERKAAKKAGAKDAVWFLSLDETGGVNAAQDDVFQAAQNVATALPEYAGQAFEAYRIVNTVGYGVMSEPGIAVNAKGEIVAMISEVGGDSPLAVSAEWLKEPVTRVIRRIKEGTSATLSDLGVQLEFVALADAQAALGMPARRAAALMNNTVESEVIVVAQVVAGSAAGERFGLRERDVLLEVLPDSWPEPDDDPTSMMIGDSDSASEDGEAATKRAVTAAASAEPTLARSVLAALGMASASPPRPTYKDDLTEPLPIRSAADVILRCRLRSSVRLRVLRDGREVCVTARTDPVEVRGASKVVVQWQGMTMTPPDVGLLRRSGVPWVGVPPHRSSAAASAWNNGASTPHKAPAAERAAIAMQGSGLQAVPSARGKAQADGVERVDVEARLPAGVVCCFTESGSEASAQLGQAYWVLKINETPVPTLDDVLYVTSRLPERTPVTVTLGEILNGQTKIITLRPDSAALPLLRFVHGERFQWRREVVTGPWSPGSAALQRQSSLSVGPGTFGASTSAHDASKSDTGSKDAPSVTAETAAWVAGGLAVAAGAAGLVAMLVARSRAASSPSS</sequence>
<accession>A0A5A8E6U9</accession>
<proteinExistence type="predicted"/>
<feature type="region of interest" description="Disordered" evidence="1">
    <location>
        <begin position="948"/>
        <end position="987"/>
    </location>
</feature>
<feature type="region of interest" description="Disordered" evidence="1">
    <location>
        <begin position="2014"/>
        <end position="2037"/>
    </location>
</feature>
<dbReference type="EMBL" id="VLTO01000036">
    <property type="protein sequence ID" value="KAA0173209.1"/>
    <property type="molecule type" value="Genomic_DNA"/>
</dbReference>
<dbReference type="OrthoDB" id="4217619at2759"/>
<dbReference type="PANTHER" id="PTHR46366">
    <property type="entry name" value="PRO-APOPTOTIC SERINE PROTEASE NMA111"/>
    <property type="match status" value="1"/>
</dbReference>
<feature type="compositionally biased region" description="Acidic residues" evidence="1">
    <location>
        <begin position="1220"/>
        <end position="1234"/>
    </location>
</feature>
<dbReference type="PANTHER" id="PTHR46366:SF1">
    <property type="entry name" value="PDZ DOMAIN-CONTAINING PROTEIN C1685.05"/>
    <property type="match status" value="1"/>
</dbReference>
<feature type="compositionally biased region" description="Low complexity" evidence="1">
    <location>
        <begin position="873"/>
        <end position="885"/>
    </location>
</feature>
<organism evidence="3 4">
    <name type="scientific">Cafeteria roenbergensis</name>
    <name type="common">Marine flagellate</name>
    <dbReference type="NCBI Taxonomy" id="33653"/>
    <lineage>
        <taxon>Eukaryota</taxon>
        <taxon>Sar</taxon>
        <taxon>Stramenopiles</taxon>
        <taxon>Bigyra</taxon>
        <taxon>Opalozoa</taxon>
        <taxon>Bicosoecida</taxon>
        <taxon>Cafeteriaceae</taxon>
        <taxon>Cafeteria</taxon>
    </lineage>
</organism>
<reference evidence="3 4" key="1">
    <citation type="submission" date="2019-07" db="EMBL/GenBank/DDBJ databases">
        <title>Genomes of Cafeteria roenbergensis.</title>
        <authorList>
            <person name="Fischer M.G."/>
            <person name="Hackl T."/>
            <person name="Roman M."/>
        </authorList>
    </citation>
    <scope>NUCLEOTIDE SEQUENCE [LARGE SCALE GENOMIC DNA]</scope>
    <source>
        <strain evidence="3 4">E4-10P</strain>
    </source>
</reference>
<keyword evidence="2" id="KW-0812">Transmembrane</keyword>
<protein>
    <recommendedName>
        <fullName evidence="5">PDZ domain-containing protein</fullName>
    </recommendedName>
</protein>
<gene>
    <name evidence="3" type="ORF">FNF27_05297</name>
</gene>
<keyword evidence="2" id="KW-1133">Transmembrane helix</keyword>
<feature type="compositionally biased region" description="Acidic residues" evidence="1">
    <location>
        <begin position="1243"/>
        <end position="1254"/>
    </location>
</feature>
<evidence type="ECO:0000256" key="1">
    <source>
        <dbReference type="SAM" id="MobiDB-lite"/>
    </source>
</evidence>
<evidence type="ECO:0000313" key="3">
    <source>
        <dbReference type="EMBL" id="KAA0173209.1"/>
    </source>
</evidence>
<feature type="compositionally biased region" description="Acidic residues" evidence="1">
    <location>
        <begin position="1261"/>
        <end position="1278"/>
    </location>
</feature>
<dbReference type="Gene3D" id="2.40.10.120">
    <property type="match status" value="1"/>
</dbReference>
<feature type="region of interest" description="Disordered" evidence="1">
    <location>
        <begin position="913"/>
        <end position="934"/>
    </location>
</feature>
<dbReference type="SUPFAM" id="SSF50494">
    <property type="entry name" value="Trypsin-like serine proteases"/>
    <property type="match status" value="1"/>
</dbReference>
<feature type="compositionally biased region" description="Acidic residues" evidence="1">
    <location>
        <begin position="889"/>
        <end position="898"/>
    </location>
</feature>
<dbReference type="Proteomes" id="UP000322899">
    <property type="component" value="Unassembled WGS sequence"/>
</dbReference>
<evidence type="ECO:0000256" key="2">
    <source>
        <dbReference type="SAM" id="Phobius"/>
    </source>
</evidence>
<keyword evidence="2" id="KW-0472">Membrane</keyword>
<feature type="region of interest" description="Disordered" evidence="1">
    <location>
        <begin position="870"/>
        <end position="899"/>
    </location>
</feature>
<dbReference type="Pfam" id="PF13365">
    <property type="entry name" value="Trypsin_2"/>
    <property type="match status" value="1"/>
</dbReference>
<comment type="caution">
    <text evidence="3">The sequence shown here is derived from an EMBL/GenBank/DDBJ whole genome shotgun (WGS) entry which is preliminary data.</text>
</comment>
<feature type="region of interest" description="Disordered" evidence="1">
    <location>
        <begin position="1695"/>
        <end position="1723"/>
    </location>
</feature>
<feature type="region of interest" description="Disordered" evidence="1">
    <location>
        <begin position="1343"/>
        <end position="1362"/>
    </location>
</feature>
<name>A0A5A8E6U9_CAFRO</name>
<evidence type="ECO:0000313" key="4">
    <source>
        <dbReference type="Proteomes" id="UP000322899"/>
    </source>
</evidence>
<feature type="transmembrane region" description="Helical" evidence="2">
    <location>
        <begin position="2045"/>
        <end position="2067"/>
    </location>
</feature>
<feature type="compositionally biased region" description="Acidic residues" evidence="1">
    <location>
        <begin position="913"/>
        <end position="923"/>
    </location>
</feature>
<evidence type="ECO:0008006" key="5">
    <source>
        <dbReference type="Google" id="ProtNLM"/>
    </source>
</evidence>